<reference evidence="1 2" key="1">
    <citation type="submission" date="2014-09" db="EMBL/GenBank/DDBJ databases">
        <authorList>
            <person name="Ellenberger Sabrina"/>
        </authorList>
    </citation>
    <scope>NUCLEOTIDE SEQUENCE [LARGE SCALE GENOMIC DNA]</scope>
    <source>
        <strain evidence="1 2">CBS 412.66</strain>
    </source>
</reference>
<keyword evidence="2" id="KW-1185">Reference proteome</keyword>
<evidence type="ECO:0000313" key="1">
    <source>
        <dbReference type="EMBL" id="CEP09282.1"/>
    </source>
</evidence>
<gene>
    <name evidence="1" type="primary">PARPA_02761.1 scaffold 5266</name>
</gene>
<organism evidence="1 2">
    <name type="scientific">Parasitella parasitica</name>
    <dbReference type="NCBI Taxonomy" id="35722"/>
    <lineage>
        <taxon>Eukaryota</taxon>
        <taxon>Fungi</taxon>
        <taxon>Fungi incertae sedis</taxon>
        <taxon>Mucoromycota</taxon>
        <taxon>Mucoromycotina</taxon>
        <taxon>Mucoromycetes</taxon>
        <taxon>Mucorales</taxon>
        <taxon>Mucorineae</taxon>
        <taxon>Mucoraceae</taxon>
        <taxon>Parasitella</taxon>
    </lineage>
</organism>
<dbReference type="EMBL" id="LN721331">
    <property type="protein sequence ID" value="CEP09282.1"/>
    <property type="molecule type" value="Genomic_DNA"/>
</dbReference>
<protein>
    <submittedName>
        <fullName evidence="1">Uncharacterized protein</fullName>
    </submittedName>
</protein>
<evidence type="ECO:0000313" key="2">
    <source>
        <dbReference type="Proteomes" id="UP000054107"/>
    </source>
</evidence>
<dbReference type="PROSITE" id="PS51257">
    <property type="entry name" value="PROKAR_LIPOPROTEIN"/>
    <property type="match status" value="1"/>
</dbReference>
<dbReference type="OrthoDB" id="2209631at2759"/>
<proteinExistence type="predicted"/>
<dbReference type="Proteomes" id="UP000054107">
    <property type="component" value="Unassembled WGS sequence"/>
</dbReference>
<dbReference type="AlphaFoldDB" id="A0A0B7MVX9"/>
<sequence>MNSYNHRFSIQIDQNDQHTLQYLSAACIAQWAQRKPSAQATMTLDDGNTINLPVFALRRRNAVVAYLPDAPLVAA</sequence>
<name>A0A0B7MVX9_9FUNG</name>
<accession>A0A0B7MVX9</accession>